<name>A0A2P2QCV3_RHIMU</name>
<organism evidence="1">
    <name type="scientific">Rhizophora mucronata</name>
    <name type="common">Asiatic mangrove</name>
    <dbReference type="NCBI Taxonomy" id="61149"/>
    <lineage>
        <taxon>Eukaryota</taxon>
        <taxon>Viridiplantae</taxon>
        <taxon>Streptophyta</taxon>
        <taxon>Embryophyta</taxon>
        <taxon>Tracheophyta</taxon>
        <taxon>Spermatophyta</taxon>
        <taxon>Magnoliopsida</taxon>
        <taxon>eudicotyledons</taxon>
        <taxon>Gunneridae</taxon>
        <taxon>Pentapetalae</taxon>
        <taxon>rosids</taxon>
        <taxon>fabids</taxon>
        <taxon>Malpighiales</taxon>
        <taxon>Rhizophoraceae</taxon>
        <taxon>Rhizophora</taxon>
    </lineage>
</organism>
<protein>
    <submittedName>
        <fullName evidence="1">Uncharacterized protein</fullName>
    </submittedName>
</protein>
<proteinExistence type="predicted"/>
<accession>A0A2P2QCV3</accession>
<dbReference type="AlphaFoldDB" id="A0A2P2QCV3"/>
<evidence type="ECO:0000313" key="1">
    <source>
        <dbReference type="EMBL" id="MBX64769.1"/>
    </source>
</evidence>
<dbReference type="EMBL" id="GGEC01084285">
    <property type="protein sequence ID" value="MBX64769.1"/>
    <property type="molecule type" value="Transcribed_RNA"/>
</dbReference>
<sequence>MQEILPEGLLYRAQVPGIF</sequence>
<reference evidence="1" key="1">
    <citation type="submission" date="2018-02" db="EMBL/GenBank/DDBJ databases">
        <title>Rhizophora mucronata_Transcriptome.</title>
        <authorList>
            <person name="Meera S.P."/>
            <person name="Sreeshan A."/>
            <person name="Augustine A."/>
        </authorList>
    </citation>
    <scope>NUCLEOTIDE SEQUENCE</scope>
    <source>
        <tissue evidence="1">Leaf</tissue>
    </source>
</reference>